<dbReference type="Proteomes" id="UP000324832">
    <property type="component" value="Unassembled WGS sequence"/>
</dbReference>
<dbReference type="GO" id="GO:0004252">
    <property type="term" value="F:serine-type endopeptidase activity"/>
    <property type="evidence" value="ECO:0007669"/>
    <property type="project" value="InterPro"/>
</dbReference>
<dbReference type="InterPro" id="IPR018114">
    <property type="entry name" value="TRYPSIN_HIS"/>
</dbReference>
<organism evidence="3 4">
    <name type="scientific">Leptidea sinapis</name>
    <dbReference type="NCBI Taxonomy" id="189913"/>
    <lineage>
        <taxon>Eukaryota</taxon>
        <taxon>Metazoa</taxon>
        <taxon>Ecdysozoa</taxon>
        <taxon>Arthropoda</taxon>
        <taxon>Hexapoda</taxon>
        <taxon>Insecta</taxon>
        <taxon>Pterygota</taxon>
        <taxon>Neoptera</taxon>
        <taxon>Endopterygota</taxon>
        <taxon>Lepidoptera</taxon>
        <taxon>Glossata</taxon>
        <taxon>Ditrysia</taxon>
        <taxon>Papilionoidea</taxon>
        <taxon>Pieridae</taxon>
        <taxon>Dismorphiinae</taxon>
        <taxon>Leptidea</taxon>
    </lineage>
</organism>
<protein>
    <recommendedName>
        <fullName evidence="2">Peptidase S1 domain-containing protein</fullName>
    </recommendedName>
</protein>
<accession>A0A5E4QJD1</accession>
<dbReference type="AlphaFoldDB" id="A0A5E4QJD1"/>
<dbReference type="InterPro" id="IPR001314">
    <property type="entry name" value="Peptidase_S1A"/>
</dbReference>
<feature type="chain" id="PRO_5023152047" description="Peptidase S1 domain-containing protein" evidence="1">
    <location>
        <begin position="19"/>
        <end position="278"/>
    </location>
</feature>
<gene>
    <name evidence="3" type="ORF">LSINAPIS_LOCUS9016</name>
</gene>
<dbReference type="InterPro" id="IPR051333">
    <property type="entry name" value="CLIP_Serine_Protease"/>
</dbReference>
<reference evidence="3 4" key="1">
    <citation type="submission" date="2017-07" db="EMBL/GenBank/DDBJ databases">
        <authorList>
            <person name="Talla V."/>
            <person name="Backstrom N."/>
        </authorList>
    </citation>
    <scope>NUCLEOTIDE SEQUENCE [LARGE SCALE GENOMIC DNA]</scope>
</reference>
<sequence>MWFRVVFLAFLAAQQAQGETLTAGYVEDVRLDDVTQSRIVSGWEANLGQHPHQAALRILNWQWQLIGCGASVIHQNWVLTAAHCTANYQYVMVYAGLVQQSNAEYFSTSWEWYNFPTFDSQNPNLVQTNDIALIRVTIPMTYTNALKRIQVQSTADAFREYTELQMYASGWGRTWTLGPTSEELRWVYLRGVSSWECGALFGSLATSATICARFYNVTSQSICQNDLGTPILVGVSSFVAGVNSGGCHSGHPGGFIRPGPFHWWFQQTTGINFESLSD</sequence>
<dbReference type="EMBL" id="FZQP02003333">
    <property type="protein sequence ID" value="VVC97821.1"/>
    <property type="molecule type" value="Genomic_DNA"/>
</dbReference>
<evidence type="ECO:0000259" key="2">
    <source>
        <dbReference type="PROSITE" id="PS50240"/>
    </source>
</evidence>
<dbReference type="SMART" id="SM00020">
    <property type="entry name" value="Tryp_SPc"/>
    <property type="match status" value="1"/>
</dbReference>
<dbReference type="InterPro" id="IPR009003">
    <property type="entry name" value="Peptidase_S1_PA"/>
</dbReference>
<evidence type="ECO:0000256" key="1">
    <source>
        <dbReference type="SAM" id="SignalP"/>
    </source>
</evidence>
<proteinExistence type="predicted"/>
<dbReference type="InterPro" id="IPR043504">
    <property type="entry name" value="Peptidase_S1_PA_chymotrypsin"/>
</dbReference>
<dbReference type="PROSITE" id="PS50240">
    <property type="entry name" value="TRYPSIN_DOM"/>
    <property type="match status" value="1"/>
</dbReference>
<dbReference type="InterPro" id="IPR001254">
    <property type="entry name" value="Trypsin_dom"/>
</dbReference>
<dbReference type="Pfam" id="PF00089">
    <property type="entry name" value="Trypsin"/>
    <property type="match status" value="1"/>
</dbReference>
<name>A0A5E4QJD1_9NEOP</name>
<feature type="domain" description="Peptidase S1" evidence="2">
    <location>
        <begin position="39"/>
        <end position="270"/>
    </location>
</feature>
<dbReference type="CDD" id="cd00190">
    <property type="entry name" value="Tryp_SPc"/>
    <property type="match status" value="1"/>
</dbReference>
<dbReference type="Gene3D" id="2.40.10.10">
    <property type="entry name" value="Trypsin-like serine proteases"/>
    <property type="match status" value="1"/>
</dbReference>
<dbReference type="PRINTS" id="PR00722">
    <property type="entry name" value="CHYMOTRYPSIN"/>
</dbReference>
<evidence type="ECO:0000313" key="3">
    <source>
        <dbReference type="EMBL" id="VVC97821.1"/>
    </source>
</evidence>
<keyword evidence="4" id="KW-1185">Reference proteome</keyword>
<dbReference type="GO" id="GO:0006508">
    <property type="term" value="P:proteolysis"/>
    <property type="evidence" value="ECO:0007669"/>
    <property type="project" value="InterPro"/>
</dbReference>
<dbReference type="PANTHER" id="PTHR24260:SF148">
    <property type="entry name" value="IP09309P-RELATED"/>
    <property type="match status" value="1"/>
</dbReference>
<keyword evidence="1" id="KW-0732">Signal</keyword>
<feature type="signal peptide" evidence="1">
    <location>
        <begin position="1"/>
        <end position="18"/>
    </location>
</feature>
<dbReference type="SUPFAM" id="SSF50494">
    <property type="entry name" value="Trypsin-like serine proteases"/>
    <property type="match status" value="1"/>
</dbReference>
<evidence type="ECO:0000313" key="4">
    <source>
        <dbReference type="Proteomes" id="UP000324832"/>
    </source>
</evidence>
<dbReference type="PANTHER" id="PTHR24260">
    <property type="match status" value="1"/>
</dbReference>
<dbReference type="PROSITE" id="PS00134">
    <property type="entry name" value="TRYPSIN_HIS"/>
    <property type="match status" value="1"/>
</dbReference>